<dbReference type="AlphaFoldDB" id="A0AAD9ZNV1"/>
<keyword evidence="2" id="KW-1185">Reference proteome</keyword>
<organism evidence="1 2">
    <name type="scientific">Dipteronia sinensis</name>
    <dbReference type="NCBI Taxonomy" id="43782"/>
    <lineage>
        <taxon>Eukaryota</taxon>
        <taxon>Viridiplantae</taxon>
        <taxon>Streptophyta</taxon>
        <taxon>Embryophyta</taxon>
        <taxon>Tracheophyta</taxon>
        <taxon>Spermatophyta</taxon>
        <taxon>Magnoliopsida</taxon>
        <taxon>eudicotyledons</taxon>
        <taxon>Gunneridae</taxon>
        <taxon>Pentapetalae</taxon>
        <taxon>rosids</taxon>
        <taxon>malvids</taxon>
        <taxon>Sapindales</taxon>
        <taxon>Sapindaceae</taxon>
        <taxon>Hippocastanoideae</taxon>
        <taxon>Acereae</taxon>
        <taxon>Dipteronia</taxon>
    </lineage>
</organism>
<protein>
    <submittedName>
        <fullName evidence="1">Uncharacterized protein</fullName>
    </submittedName>
</protein>
<name>A0AAD9ZNV1_9ROSI</name>
<evidence type="ECO:0000313" key="1">
    <source>
        <dbReference type="EMBL" id="KAK3187923.1"/>
    </source>
</evidence>
<gene>
    <name evidence="1" type="ORF">Dsin_027484</name>
</gene>
<sequence length="112" mass="13156">MLAVWGCEGLKQVRGSCSFMKGFRWKHNDQFLEFFISCINGLQAEELALLCVVLWRVWYSRNQVVHTKRKCNMEDMVCWSDVFLSEFQTVSASSLCMISHFSRIHVDGYHHM</sequence>
<dbReference type="Proteomes" id="UP001281410">
    <property type="component" value="Unassembled WGS sequence"/>
</dbReference>
<comment type="caution">
    <text evidence="1">The sequence shown here is derived from an EMBL/GenBank/DDBJ whole genome shotgun (WGS) entry which is preliminary data.</text>
</comment>
<reference evidence="1" key="1">
    <citation type="journal article" date="2023" name="Plant J.">
        <title>Genome sequences and population genomics provide insights into the demographic history, inbreeding, and mutation load of two 'living fossil' tree species of Dipteronia.</title>
        <authorList>
            <person name="Feng Y."/>
            <person name="Comes H.P."/>
            <person name="Chen J."/>
            <person name="Zhu S."/>
            <person name="Lu R."/>
            <person name="Zhang X."/>
            <person name="Li P."/>
            <person name="Qiu J."/>
            <person name="Olsen K.M."/>
            <person name="Qiu Y."/>
        </authorList>
    </citation>
    <scope>NUCLEOTIDE SEQUENCE</scope>
    <source>
        <strain evidence="1">NBL</strain>
    </source>
</reference>
<evidence type="ECO:0000313" key="2">
    <source>
        <dbReference type="Proteomes" id="UP001281410"/>
    </source>
</evidence>
<proteinExistence type="predicted"/>
<dbReference type="EMBL" id="JANJYJ010000009">
    <property type="protein sequence ID" value="KAK3187923.1"/>
    <property type="molecule type" value="Genomic_DNA"/>
</dbReference>
<accession>A0AAD9ZNV1</accession>